<sequence length="144" mass="16959">MNIVPTKIDSPIFNKVVPIVVPKYDKFRKDIPKEQRKVILGYNPAKIFPKIESSDNMTSQYNIDSDRFTMNNNDLDDKGSLVNKKRYEFKEGRKEEKASPPRKSKGGSKNITKKQNKKTRKYHRNKKTKKNTLQKKKIFKKKQI</sequence>
<dbReference type="AlphaFoldDB" id="A0A6C0E9U2"/>
<feature type="compositionally biased region" description="Polar residues" evidence="1">
    <location>
        <begin position="64"/>
        <end position="73"/>
    </location>
</feature>
<feature type="region of interest" description="Disordered" evidence="1">
    <location>
        <begin position="64"/>
        <end position="144"/>
    </location>
</feature>
<organism evidence="2">
    <name type="scientific">viral metagenome</name>
    <dbReference type="NCBI Taxonomy" id="1070528"/>
    <lineage>
        <taxon>unclassified sequences</taxon>
        <taxon>metagenomes</taxon>
        <taxon>organismal metagenomes</taxon>
    </lineage>
</organism>
<protein>
    <submittedName>
        <fullName evidence="2">Uncharacterized protein</fullName>
    </submittedName>
</protein>
<evidence type="ECO:0000256" key="1">
    <source>
        <dbReference type="SAM" id="MobiDB-lite"/>
    </source>
</evidence>
<dbReference type="EMBL" id="MN739769">
    <property type="protein sequence ID" value="QHT25522.1"/>
    <property type="molecule type" value="Genomic_DNA"/>
</dbReference>
<feature type="compositionally biased region" description="Basic and acidic residues" evidence="1">
    <location>
        <begin position="75"/>
        <end position="99"/>
    </location>
</feature>
<name>A0A6C0E9U2_9ZZZZ</name>
<accession>A0A6C0E9U2</accession>
<reference evidence="2" key="1">
    <citation type="journal article" date="2020" name="Nature">
        <title>Giant virus diversity and host interactions through global metagenomics.</title>
        <authorList>
            <person name="Schulz F."/>
            <person name="Roux S."/>
            <person name="Paez-Espino D."/>
            <person name="Jungbluth S."/>
            <person name="Walsh D.A."/>
            <person name="Denef V.J."/>
            <person name="McMahon K.D."/>
            <person name="Konstantinidis K.T."/>
            <person name="Eloe-Fadrosh E.A."/>
            <person name="Kyrpides N.C."/>
            <person name="Woyke T."/>
        </authorList>
    </citation>
    <scope>NUCLEOTIDE SEQUENCE</scope>
    <source>
        <strain evidence="2">GVMAG-M-3300023179-152</strain>
    </source>
</reference>
<feature type="compositionally biased region" description="Basic residues" evidence="1">
    <location>
        <begin position="100"/>
        <end position="144"/>
    </location>
</feature>
<proteinExistence type="predicted"/>
<evidence type="ECO:0000313" key="2">
    <source>
        <dbReference type="EMBL" id="QHT25522.1"/>
    </source>
</evidence>